<dbReference type="AlphaFoldDB" id="A0A0J9TZ46"/>
<evidence type="ECO:0000256" key="1">
    <source>
        <dbReference type="SAM" id="Phobius"/>
    </source>
</evidence>
<dbReference type="PANTHER" id="PTHR20898">
    <property type="entry name" value="DAEDALUS ON 3-RELATED-RELATED"/>
    <property type="match status" value="1"/>
</dbReference>
<dbReference type="Pfam" id="PF06477">
    <property type="entry name" value="DUF1091"/>
    <property type="match status" value="1"/>
</dbReference>
<reference evidence="2" key="2">
    <citation type="submission" date="2014-06" db="EMBL/GenBank/DDBJ databases">
        <authorList>
            <person name="Hu T."/>
            <person name="Eisen M.B."/>
            <person name="Thornton K.R."/>
            <person name="Andolfatto P."/>
        </authorList>
    </citation>
    <scope>NUCLEOTIDE SEQUENCE</scope>
    <source>
        <strain evidence="2">W501</strain>
    </source>
</reference>
<dbReference type="SMART" id="SM00697">
    <property type="entry name" value="DM8"/>
    <property type="match status" value="1"/>
</dbReference>
<reference evidence="2" key="1">
    <citation type="journal article" date="2013" name="Genome Res.">
        <title>A second-generation assembly of the Drosophila simulans genome provides new insights into patterns of lineage-specific divergence.</title>
        <authorList>
            <person name="Hu T.T."/>
            <person name="Eisen M.B."/>
            <person name="Thornton K.R."/>
            <person name="Andolfatto P."/>
        </authorList>
    </citation>
    <scope>NUCLEOTIDE SEQUENCE [LARGE SCALE GENOMIC DNA]</scope>
    <source>
        <strain evidence="2">W501</strain>
    </source>
</reference>
<reference evidence="2" key="3">
    <citation type="submission" date="2015-04" db="EMBL/GenBank/DDBJ databases">
        <authorList>
            <consortium name="FlyBase"/>
        </authorList>
    </citation>
    <scope>NUCLEOTIDE SEQUENCE</scope>
    <source>
        <strain evidence="2">W501</strain>
    </source>
</reference>
<proteinExistence type="predicted"/>
<keyword evidence="1" id="KW-0812">Transmembrane</keyword>
<name>A0A0J9TZ46_DROSI</name>
<dbReference type="OrthoDB" id="7727171at2759"/>
<accession>A0A0J9TZ46</accession>
<dbReference type="PANTHER" id="PTHR20898:SF0">
    <property type="entry name" value="DAEDALUS ON 3-RELATED"/>
    <property type="match status" value="1"/>
</dbReference>
<gene>
    <name evidence="2" type="primary">Dsim\GD10805</name>
    <name evidence="2" type="ORF">Dsimw501_GD10805</name>
</gene>
<feature type="transmembrane region" description="Helical" evidence="1">
    <location>
        <begin position="12"/>
        <end position="32"/>
    </location>
</feature>
<sequence length="225" mass="26684">MALYLVNDFLIAYTFGNNYYFIAFLGLSFTVLDFCSTKPLFHSYQMPSNGLLYLLFLSILLQDSMGTRLLKFTNVKCMDLPTSRGLTKYEYCHLKVVRRNQVELSLKVSLFQLPIRNLTTRLQCFQRRDGYRPFMYNILFDFCKLMASRNYDLSFERFIFDAIRKQSNFNQTCPWTENHMTVEKFALDFRKISMPVPAGTYRLDFTFYAYGIARTLTQVFFEKIE</sequence>
<keyword evidence="1" id="KW-0472">Membrane</keyword>
<feature type="transmembrane region" description="Helical" evidence="1">
    <location>
        <begin position="44"/>
        <end position="61"/>
    </location>
</feature>
<dbReference type="Proteomes" id="UP000035880">
    <property type="component" value="Chromosome 2R"/>
</dbReference>
<dbReference type="KEGG" id="dsi:Dsimw501_GD10805"/>
<dbReference type="EMBL" id="CM002911">
    <property type="protein sequence ID" value="KMY93020.1"/>
    <property type="molecule type" value="Genomic_DNA"/>
</dbReference>
<keyword evidence="1" id="KW-1133">Transmembrane helix</keyword>
<dbReference type="Bgee" id="FBgn0182568">
    <property type="expression patterns" value="Expressed in female reproductive system and 2 other cell types or tissues"/>
</dbReference>
<protein>
    <submittedName>
        <fullName evidence="2">Uncharacterized protein, isoform A</fullName>
    </submittedName>
</protein>
<evidence type="ECO:0000313" key="2">
    <source>
        <dbReference type="EMBL" id="KMY93020.1"/>
    </source>
</evidence>
<organism evidence="2">
    <name type="scientific">Drosophila simulans</name>
    <name type="common">Fruit fly</name>
    <dbReference type="NCBI Taxonomy" id="7240"/>
    <lineage>
        <taxon>Eukaryota</taxon>
        <taxon>Metazoa</taxon>
        <taxon>Ecdysozoa</taxon>
        <taxon>Arthropoda</taxon>
        <taxon>Hexapoda</taxon>
        <taxon>Insecta</taxon>
        <taxon>Pterygota</taxon>
        <taxon>Neoptera</taxon>
        <taxon>Endopterygota</taxon>
        <taxon>Diptera</taxon>
        <taxon>Brachycera</taxon>
        <taxon>Muscomorpha</taxon>
        <taxon>Ephydroidea</taxon>
        <taxon>Drosophilidae</taxon>
        <taxon>Drosophila</taxon>
        <taxon>Sophophora</taxon>
    </lineage>
</organism>
<dbReference type="InterPro" id="IPR010512">
    <property type="entry name" value="DUF1091"/>
</dbReference>